<protein>
    <submittedName>
        <fullName evidence="1">Uncharacterized protein</fullName>
    </submittedName>
</protein>
<proteinExistence type="predicted"/>
<evidence type="ECO:0000313" key="1">
    <source>
        <dbReference type="EMBL" id="RDY14828.1"/>
    </source>
</evidence>
<comment type="caution">
    <text evidence="1">The sequence shown here is derived from an EMBL/GenBank/DDBJ whole genome shotgun (WGS) entry which is preliminary data.</text>
</comment>
<dbReference type="EMBL" id="QJKJ01000007">
    <property type="protein sequence ID" value="RDY14828.1"/>
    <property type="molecule type" value="Genomic_DNA"/>
</dbReference>
<feature type="non-terminal residue" evidence="1">
    <location>
        <position position="1"/>
    </location>
</feature>
<evidence type="ECO:0000313" key="2">
    <source>
        <dbReference type="Proteomes" id="UP000257109"/>
    </source>
</evidence>
<dbReference type="Proteomes" id="UP000257109">
    <property type="component" value="Unassembled WGS sequence"/>
</dbReference>
<dbReference type="AlphaFoldDB" id="A0A371IIJ8"/>
<reference evidence="1" key="1">
    <citation type="submission" date="2018-05" db="EMBL/GenBank/DDBJ databases">
        <title>Draft genome of Mucuna pruriens seed.</title>
        <authorList>
            <person name="Nnadi N.E."/>
            <person name="Vos R."/>
            <person name="Hasami M.H."/>
            <person name="Devisetty U.K."/>
            <person name="Aguiy J.C."/>
        </authorList>
    </citation>
    <scope>NUCLEOTIDE SEQUENCE [LARGE SCALE GENOMIC DNA]</scope>
    <source>
        <strain evidence="1">JCA_2017</strain>
    </source>
</reference>
<accession>A0A371IIJ8</accession>
<sequence>MMEFFDPCHIDMWDVVENGNHIPINKEGAEIPRSSWNEEQKTRYLINSKARNFLIKSTIASHLKKCGDTLALVRDLKISMLVHQYELFKMEDNESIDLMSRRFQAIISNLRSLGKIYDNYDRIRKILRNELNEDEGQQKGKTIALKDQKAPKAFRAEE</sequence>
<keyword evidence="2" id="KW-1185">Reference proteome</keyword>
<dbReference type="OrthoDB" id="1418274at2759"/>
<dbReference type="STRING" id="157652.A0A371IIJ8"/>
<name>A0A371IIJ8_MUCPR</name>
<gene>
    <name evidence="1" type="ORF">CR513_00036</name>
</gene>
<organism evidence="1 2">
    <name type="scientific">Mucuna pruriens</name>
    <name type="common">Velvet bean</name>
    <name type="synonym">Dolichos pruriens</name>
    <dbReference type="NCBI Taxonomy" id="157652"/>
    <lineage>
        <taxon>Eukaryota</taxon>
        <taxon>Viridiplantae</taxon>
        <taxon>Streptophyta</taxon>
        <taxon>Embryophyta</taxon>
        <taxon>Tracheophyta</taxon>
        <taxon>Spermatophyta</taxon>
        <taxon>Magnoliopsida</taxon>
        <taxon>eudicotyledons</taxon>
        <taxon>Gunneridae</taxon>
        <taxon>Pentapetalae</taxon>
        <taxon>rosids</taxon>
        <taxon>fabids</taxon>
        <taxon>Fabales</taxon>
        <taxon>Fabaceae</taxon>
        <taxon>Papilionoideae</taxon>
        <taxon>50 kb inversion clade</taxon>
        <taxon>NPAAA clade</taxon>
        <taxon>indigoferoid/millettioid clade</taxon>
        <taxon>Phaseoleae</taxon>
        <taxon>Mucuna</taxon>
    </lineage>
</organism>